<protein>
    <recommendedName>
        <fullName evidence="3">DUF3052 family protein</fullName>
    </recommendedName>
</protein>
<name>A0A2T0RRF4_9RHOB</name>
<dbReference type="OrthoDB" id="9800461at2"/>
<gene>
    <name evidence="1" type="ORF">CLV78_104271</name>
</gene>
<proteinExistence type="predicted"/>
<dbReference type="AlphaFoldDB" id="A0A2T0RRF4"/>
<dbReference type="RefSeq" id="WP_106205161.1">
    <property type="nucleotide sequence ID" value="NZ_PVTD01000004.1"/>
</dbReference>
<accession>A0A2T0RRF4</accession>
<evidence type="ECO:0000313" key="2">
    <source>
        <dbReference type="Proteomes" id="UP000239480"/>
    </source>
</evidence>
<dbReference type="Proteomes" id="UP000239480">
    <property type="component" value="Unassembled WGS sequence"/>
</dbReference>
<dbReference type="EMBL" id="PVTD01000004">
    <property type="protein sequence ID" value="PRY23779.1"/>
    <property type="molecule type" value="Genomic_DNA"/>
</dbReference>
<comment type="caution">
    <text evidence="1">The sequence shown here is derived from an EMBL/GenBank/DDBJ whole genome shotgun (WGS) entry which is preliminary data.</text>
</comment>
<sequence length="102" mass="11542">MDSRRSPRRPAAYDTSRTEGSVHLFVTRRAGLEAALPEVLKTVEKNGVIHVLWPERSSGIKTDLREQTIRDVALLLGLEDIRSGDANGTWSRLRLVNHRQLQ</sequence>
<keyword evidence="2" id="KW-1185">Reference proteome</keyword>
<evidence type="ECO:0000313" key="1">
    <source>
        <dbReference type="EMBL" id="PRY23779.1"/>
    </source>
</evidence>
<reference evidence="1 2" key="1">
    <citation type="submission" date="2018-03" db="EMBL/GenBank/DDBJ databases">
        <title>Genomic Encyclopedia of Archaeal and Bacterial Type Strains, Phase II (KMG-II): from individual species to whole genera.</title>
        <authorList>
            <person name="Goeker M."/>
        </authorList>
    </citation>
    <scope>NUCLEOTIDE SEQUENCE [LARGE SCALE GENOMIC DNA]</scope>
    <source>
        <strain evidence="1 2">DSM 29328</strain>
    </source>
</reference>
<organism evidence="1 2">
    <name type="scientific">Aliiruegeria haliotis</name>
    <dbReference type="NCBI Taxonomy" id="1280846"/>
    <lineage>
        <taxon>Bacteria</taxon>
        <taxon>Pseudomonadati</taxon>
        <taxon>Pseudomonadota</taxon>
        <taxon>Alphaproteobacteria</taxon>
        <taxon>Rhodobacterales</taxon>
        <taxon>Roseobacteraceae</taxon>
        <taxon>Aliiruegeria</taxon>
    </lineage>
</organism>
<evidence type="ECO:0008006" key="3">
    <source>
        <dbReference type="Google" id="ProtNLM"/>
    </source>
</evidence>